<dbReference type="PANTHER" id="PTHR45630:SF8">
    <property type="entry name" value="CATION-TRANSPORTING ATPASE"/>
    <property type="match status" value="1"/>
</dbReference>
<feature type="transmembrane region" description="Helical" evidence="13">
    <location>
        <begin position="20"/>
        <end position="37"/>
    </location>
</feature>
<dbReference type="EC" id="7.2.2.-" evidence="13"/>
<dbReference type="SUPFAM" id="SSF81660">
    <property type="entry name" value="Metal cation-transporting ATPase, ATP-binding domain N"/>
    <property type="match status" value="1"/>
</dbReference>
<evidence type="ECO:0000256" key="2">
    <source>
        <dbReference type="ARBA" id="ARBA00006000"/>
    </source>
</evidence>
<dbReference type="Gene3D" id="3.40.1110.10">
    <property type="entry name" value="Calcium-transporting ATPase, cytoplasmic domain N"/>
    <property type="match status" value="1"/>
</dbReference>
<dbReference type="GO" id="GO:0046872">
    <property type="term" value="F:metal ion binding"/>
    <property type="evidence" value="ECO:0007669"/>
    <property type="project" value="UniProtKB-UniRule"/>
</dbReference>
<sequence>MKIEETISLEGRKKCIGREIMYYIICTLSFGIIPFILKNKHHIRIRLRTIPTRLRNAQYVIAENQYKDIEVKKIEEIHVNEEMKNDINLLDRHIQNFTVRVVSVFYRRLIFDFVDDLFHYPEEGKNHNLNIILNELSEENVICTDDGILTVSAYESSIMYGKNATEVQCPTILEIFLDNIFSVFVFYTLACIIVWININYKLYASAIFITTLIILYGEIDGDIEARKSKIDLGGKSDMIYVLRRRIRPKQNTIGIEWVKVDSENVYPGDLVLVEEGKIFNCDVKLCDGEAVVEESFLTGESTPVYKIMGKEKSGAMVFSGTKVIMSKSYGRLYGDSYFKENEKLILPPGEKFPAVGVVVSTGFKTVRGEMIRNILVSGAGDNQFYMDCFKLICTLIILGVILSIFTFLYFYLKGIPINTSFVYIFDLFASLIAPVLPVSMKLGLSVTLKRLRNKGIICNEPERINLTGKCDIAIFDKTGTLTENELELKYLDSIDDVLTKKCPVRDDIVKYGLSTCHTLIKVEDNVMGDGMEIKMLEMANAELTDKKSVIITSDFDNTEIELKMLEVHEFNSKIMRMSVKVSDGKQTYLFCKGSAESIKGLLSEIPDEYQYTVEKYAKNGYRVLAMAYKKITEDNTKNNLLMDKEKIRKHNENELTFLAFLVFVNKLKENTTNVITELKKAGIRTIISTGDNMLTAIAVAKECGIIGDLTKKANDQGKVHPFIKNEDSAELSHENSRYNIYEVTANDNIAYNPLDKDEECSDVVYCVDGKHYENIREEKEIKEVLRKGVIFSRMNPTQKALLVEDLKKHLEYTTTFCGDGANDCGAIRASDVGITISENEATVTSPFVSSIPNISSVKSIISDGRAAMINSLSNFKFIIITSLTQYITLTLLSVCFSFLSDIQTLHYDIALVFPSTLIMTSILPSKNISDKKVKGLLFYMPQIFIMVFINALFVFIATLIFVPNLIKNNLKFEGSFETQATISTVLFFLTSIQCIILSIFLIEGKPHRKNKWKFKSFIIHIIISPLIISLLFILNLQRIRNLDNKIINYILNLYEFEIIPLNKIKYLGIIIICNGIVLFLGDLFIKNYIEKWMSNKEEKEIKRRREDDSLIDEDMRRMTMYSIIVNREMGLNSHR</sequence>
<keyword evidence="7 13" id="KW-0067">ATP-binding</keyword>
<comment type="similarity">
    <text evidence="2 13">Belongs to the cation transport ATPase (P-type) (TC 3.A.3) family. Type V subfamily.</text>
</comment>
<name>S7WD51_SPRLO</name>
<dbReference type="SFLD" id="SFLDF00027">
    <property type="entry name" value="p-type_atpase"/>
    <property type="match status" value="1"/>
</dbReference>
<feature type="transmembrane region" description="Helical" evidence="13">
    <location>
        <begin position="877"/>
        <end position="899"/>
    </location>
</feature>
<evidence type="ECO:0000256" key="8">
    <source>
        <dbReference type="ARBA" id="ARBA00022842"/>
    </source>
</evidence>
<keyword evidence="8 13" id="KW-0460">Magnesium</keyword>
<dbReference type="InterPro" id="IPR036412">
    <property type="entry name" value="HAD-like_sf"/>
</dbReference>
<dbReference type="SUPFAM" id="SSF81665">
    <property type="entry name" value="Calcium ATPase, transmembrane domain M"/>
    <property type="match status" value="1"/>
</dbReference>
<dbReference type="OMA" id="SGWKDPL"/>
<dbReference type="InterPro" id="IPR047819">
    <property type="entry name" value="P5A-ATPase_N"/>
</dbReference>
<feature type="transmembrane region" description="Helical" evidence="13">
    <location>
        <begin position="982"/>
        <end position="1002"/>
    </location>
</feature>
<feature type="domain" description="P-type ATPase A" evidence="14">
    <location>
        <begin position="256"/>
        <end position="325"/>
    </location>
</feature>
<feature type="transmembrane region" description="Helical" evidence="13">
    <location>
        <begin position="936"/>
        <end position="962"/>
    </location>
</feature>
<feature type="domain" description="P5B-type ATPase N-terminal" evidence="15">
    <location>
        <begin position="4"/>
        <end position="87"/>
    </location>
</feature>
<dbReference type="Pfam" id="PF00122">
    <property type="entry name" value="E1-E2_ATPase"/>
    <property type="match status" value="1"/>
</dbReference>
<keyword evidence="10 13" id="KW-1133">Transmembrane helix</keyword>
<dbReference type="PROSITE" id="PS00154">
    <property type="entry name" value="ATPASE_E1_E2"/>
    <property type="match status" value="1"/>
</dbReference>
<proteinExistence type="inferred from homology"/>
<evidence type="ECO:0000256" key="4">
    <source>
        <dbReference type="ARBA" id="ARBA00022692"/>
    </source>
</evidence>
<feature type="transmembrane region" description="Helical" evidence="13">
    <location>
        <begin position="202"/>
        <end position="219"/>
    </location>
</feature>
<dbReference type="OrthoDB" id="48943at2759"/>
<dbReference type="Pfam" id="PF00702">
    <property type="entry name" value="Hydrolase"/>
    <property type="match status" value="1"/>
</dbReference>
<dbReference type="FunCoup" id="S7WD51">
    <property type="interactions" value="38"/>
</dbReference>
<evidence type="ECO:0000256" key="1">
    <source>
        <dbReference type="ARBA" id="ARBA00004141"/>
    </source>
</evidence>
<dbReference type="NCBIfam" id="TIGR01657">
    <property type="entry name" value="P-ATPase-V"/>
    <property type="match status" value="1"/>
</dbReference>
<dbReference type="InterPro" id="IPR023299">
    <property type="entry name" value="ATPase_P-typ_cyto_dom_N"/>
</dbReference>
<dbReference type="STRING" id="1358809.S7WD51"/>
<dbReference type="GO" id="GO:0005524">
    <property type="term" value="F:ATP binding"/>
    <property type="evidence" value="ECO:0007669"/>
    <property type="project" value="UniProtKB-UniRule"/>
</dbReference>
<dbReference type="InterPro" id="IPR001757">
    <property type="entry name" value="P_typ_ATPase"/>
</dbReference>
<evidence type="ECO:0000313" key="16">
    <source>
        <dbReference type="EMBL" id="EPR79692.1"/>
    </source>
</evidence>
<dbReference type="GO" id="GO:0016020">
    <property type="term" value="C:membrane"/>
    <property type="evidence" value="ECO:0007669"/>
    <property type="project" value="UniProtKB-SubCell"/>
</dbReference>
<dbReference type="VEuPathDB" id="MicrosporidiaDB:SLOPH_1410"/>
<dbReference type="Gene3D" id="1.20.1110.10">
    <property type="entry name" value="Calcium-transporting ATPase, transmembrane domain"/>
    <property type="match status" value="1"/>
</dbReference>
<evidence type="ECO:0000313" key="17">
    <source>
        <dbReference type="Proteomes" id="UP000014978"/>
    </source>
</evidence>
<keyword evidence="17" id="KW-1185">Reference proteome</keyword>
<comment type="subcellular location">
    <subcellularLocation>
        <location evidence="1 13">Membrane</location>
        <topology evidence="1 13">Multi-pass membrane protein</topology>
    </subcellularLocation>
</comment>
<evidence type="ECO:0000256" key="3">
    <source>
        <dbReference type="ARBA" id="ARBA00022553"/>
    </source>
</evidence>
<evidence type="ECO:0000259" key="15">
    <source>
        <dbReference type="Pfam" id="PF12409"/>
    </source>
</evidence>
<dbReference type="PANTHER" id="PTHR45630">
    <property type="entry name" value="CATION-TRANSPORTING ATPASE-RELATED"/>
    <property type="match status" value="1"/>
</dbReference>
<dbReference type="GO" id="GO:0140358">
    <property type="term" value="F:P-type transmembrane transporter activity"/>
    <property type="evidence" value="ECO:0007669"/>
    <property type="project" value="InterPro"/>
</dbReference>
<dbReference type="Pfam" id="PF12409">
    <property type="entry name" value="P5-ATPase"/>
    <property type="match status" value="1"/>
</dbReference>
<keyword evidence="6 13" id="KW-0547">Nucleotide-binding</keyword>
<evidence type="ECO:0000256" key="11">
    <source>
        <dbReference type="ARBA" id="ARBA00023136"/>
    </source>
</evidence>
<keyword evidence="9 13" id="KW-1278">Translocase</keyword>
<evidence type="ECO:0000256" key="10">
    <source>
        <dbReference type="ARBA" id="ARBA00022989"/>
    </source>
</evidence>
<keyword evidence="4 13" id="KW-0812">Transmembrane</keyword>
<feature type="transmembrane region" description="Helical" evidence="13">
    <location>
        <begin position="905"/>
        <end position="924"/>
    </location>
</feature>
<dbReference type="NCBIfam" id="TIGR01494">
    <property type="entry name" value="ATPase_P-type"/>
    <property type="match status" value="1"/>
</dbReference>
<dbReference type="InterPro" id="IPR006544">
    <property type="entry name" value="P-type_TPase_V"/>
</dbReference>
<feature type="transmembrane region" description="Helical" evidence="13">
    <location>
        <begin position="175"/>
        <end position="196"/>
    </location>
</feature>
<dbReference type="InterPro" id="IPR059000">
    <property type="entry name" value="ATPase_P-type_domA"/>
</dbReference>
<evidence type="ECO:0000259" key="14">
    <source>
        <dbReference type="Pfam" id="PF00122"/>
    </source>
</evidence>
<dbReference type="AlphaFoldDB" id="S7WD51"/>
<dbReference type="InParanoid" id="S7WD51"/>
<evidence type="ECO:0000256" key="13">
    <source>
        <dbReference type="RuleBase" id="RU362082"/>
    </source>
</evidence>
<feature type="transmembrane region" description="Helical" evidence="13">
    <location>
        <begin position="1014"/>
        <end position="1034"/>
    </location>
</feature>
<comment type="caution">
    <text evidence="16">The sequence shown here is derived from an EMBL/GenBank/DDBJ whole genome shotgun (WGS) entry which is preliminary data.</text>
</comment>
<feature type="transmembrane region" description="Helical" evidence="13">
    <location>
        <begin position="1066"/>
        <end position="1085"/>
    </location>
</feature>
<feature type="transmembrane region" description="Helical" evidence="13">
    <location>
        <begin position="423"/>
        <end position="444"/>
    </location>
</feature>
<evidence type="ECO:0000256" key="7">
    <source>
        <dbReference type="ARBA" id="ARBA00022840"/>
    </source>
</evidence>
<dbReference type="SFLD" id="SFLDG00002">
    <property type="entry name" value="C1.7:_P-type_atpase_like"/>
    <property type="match status" value="1"/>
</dbReference>
<dbReference type="GO" id="GO:0019829">
    <property type="term" value="F:ATPase-coupled monoatomic cation transmembrane transporter activity"/>
    <property type="evidence" value="ECO:0007669"/>
    <property type="project" value="UniProtKB-UniRule"/>
</dbReference>
<reference evidence="17" key="1">
    <citation type="journal article" date="2013" name="PLoS Genet.">
        <title>The genome of Spraguea lophii and the basis of host-microsporidian interactions.</title>
        <authorList>
            <person name="Campbell S.E."/>
            <person name="Williams T.A."/>
            <person name="Yousuf A."/>
            <person name="Soanes D.M."/>
            <person name="Paszkiewicz K.H."/>
            <person name="Williams B.A.P."/>
        </authorList>
    </citation>
    <scope>NUCLEOTIDE SEQUENCE [LARGE SCALE GENOMIC DNA]</scope>
    <source>
        <strain evidence="17">42_110</strain>
    </source>
</reference>
<keyword evidence="3" id="KW-0597">Phosphoprotein</keyword>
<evidence type="ECO:0000256" key="5">
    <source>
        <dbReference type="ARBA" id="ARBA00022723"/>
    </source>
</evidence>
<protein>
    <recommendedName>
        <fullName evidence="13">Cation-transporting ATPase</fullName>
        <ecNumber evidence="13">7.2.2.-</ecNumber>
    </recommendedName>
</protein>
<dbReference type="SFLD" id="SFLDS00003">
    <property type="entry name" value="Haloacid_Dehalogenase"/>
    <property type="match status" value="1"/>
</dbReference>
<dbReference type="SUPFAM" id="SSF81653">
    <property type="entry name" value="Calcium ATPase, transduction domain A"/>
    <property type="match status" value="1"/>
</dbReference>
<dbReference type="InterPro" id="IPR023214">
    <property type="entry name" value="HAD_sf"/>
</dbReference>
<organism evidence="16 17">
    <name type="scientific">Spraguea lophii (strain 42_110)</name>
    <name type="common">Microsporidian parasite</name>
    <dbReference type="NCBI Taxonomy" id="1358809"/>
    <lineage>
        <taxon>Eukaryota</taxon>
        <taxon>Fungi</taxon>
        <taxon>Fungi incertae sedis</taxon>
        <taxon>Microsporidia</taxon>
        <taxon>Spragueidae</taxon>
        <taxon>Spraguea</taxon>
    </lineage>
</organism>
<dbReference type="GO" id="GO:0016887">
    <property type="term" value="F:ATP hydrolysis activity"/>
    <property type="evidence" value="ECO:0007669"/>
    <property type="project" value="InterPro"/>
</dbReference>
<dbReference type="HOGENOM" id="CLU_001828_0_0_1"/>
<evidence type="ECO:0000256" key="6">
    <source>
        <dbReference type="ARBA" id="ARBA00022741"/>
    </source>
</evidence>
<dbReference type="InterPro" id="IPR008250">
    <property type="entry name" value="ATPase_P-typ_transduc_dom_A_sf"/>
</dbReference>
<dbReference type="Gene3D" id="2.70.150.10">
    <property type="entry name" value="Calcium-transporting ATPase, cytoplasmic transduction domain A"/>
    <property type="match status" value="2"/>
</dbReference>
<keyword evidence="5 13" id="KW-0479">Metal-binding</keyword>
<dbReference type="PRINTS" id="PR00119">
    <property type="entry name" value="CATATPASE"/>
</dbReference>
<dbReference type="Gene3D" id="3.40.50.1000">
    <property type="entry name" value="HAD superfamily/HAD-like"/>
    <property type="match status" value="2"/>
</dbReference>
<gene>
    <name evidence="16" type="ORF">SLOPH_1410</name>
</gene>
<comment type="catalytic activity">
    <reaction evidence="12 13">
        <text>ATP + H2O = ADP + phosphate + H(+)</text>
        <dbReference type="Rhea" id="RHEA:13065"/>
        <dbReference type="ChEBI" id="CHEBI:15377"/>
        <dbReference type="ChEBI" id="CHEBI:15378"/>
        <dbReference type="ChEBI" id="CHEBI:30616"/>
        <dbReference type="ChEBI" id="CHEBI:43474"/>
        <dbReference type="ChEBI" id="CHEBI:456216"/>
    </reaction>
</comment>
<dbReference type="SUPFAM" id="SSF56784">
    <property type="entry name" value="HAD-like"/>
    <property type="match status" value="1"/>
</dbReference>
<evidence type="ECO:0000256" key="12">
    <source>
        <dbReference type="ARBA" id="ARBA00049360"/>
    </source>
</evidence>
<accession>S7WD51</accession>
<feature type="transmembrane region" description="Helical" evidence="13">
    <location>
        <begin position="391"/>
        <end position="411"/>
    </location>
</feature>
<dbReference type="Proteomes" id="UP000014978">
    <property type="component" value="Unassembled WGS sequence"/>
</dbReference>
<dbReference type="InterPro" id="IPR023298">
    <property type="entry name" value="ATPase_P-typ_TM_dom_sf"/>
</dbReference>
<dbReference type="InterPro" id="IPR044492">
    <property type="entry name" value="P_typ_ATPase_HD_dom"/>
</dbReference>
<keyword evidence="11 13" id="KW-0472">Membrane</keyword>
<evidence type="ECO:0000256" key="9">
    <source>
        <dbReference type="ARBA" id="ARBA00022967"/>
    </source>
</evidence>
<dbReference type="EMBL" id="ATCN01000153">
    <property type="protein sequence ID" value="EPR79692.1"/>
    <property type="molecule type" value="Genomic_DNA"/>
</dbReference>
<dbReference type="InterPro" id="IPR018303">
    <property type="entry name" value="ATPase_P-typ_P_site"/>
</dbReference>